<protein>
    <submittedName>
        <fullName evidence="7">RNA polymerase sigma-70 factor (ECF subfamily)</fullName>
    </submittedName>
</protein>
<dbReference type="InterPro" id="IPR036388">
    <property type="entry name" value="WH-like_DNA-bd_sf"/>
</dbReference>
<dbReference type="RefSeq" id="WP_104419570.1">
    <property type="nucleotide sequence ID" value="NZ_PTJC01000006.1"/>
</dbReference>
<evidence type="ECO:0000256" key="4">
    <source>
        <dbReference type="ARBA" id="ARBA00023163"/>
    </source>
</evidence>
<dbReference type="GO" id="GO:0003677">
    <property type="term" value="F:DNA binding"/>
    <property type="evidence" value="ECO:0007669"/>
    <property type="project" value="InterPro"/>
</dbReference>
<dbReference type="Pfam" id="PF08281">
    <property type="entry name" value="Sigma70_r4_2"/>
    <property type="match status" value="1"/>
</dbReference>
<organism evidence="7 8">
    <name type="scientific">Neolewinella xylanilytica</name>
    <dbReference type="NCBI Taxonomy" id="1514080"/>
    <lineage>
        <taxon>Bacteria</taxon>
        <taxon>Pseudomonadati</taxon>
        <taxon>Bacteroidota</taxon>
        <taxon>Saprospiria</taxon>
        <taxon>Saprospirales</taxon>
        <taxon>Lewinellaceae</taxon>
        <taxon>Neolewinella</taxon>
    </lineage>
</organism>
<accession>A0A2S6I1J7</accession>
<dbReference type="InterPro" id="IPR013249">
    <property type="entry name" value="RNA_pol_sigma70_r4_t2"/>
</dbReference>
<gene>
    <name evidence="7" type="ORF">CLV84_1937</name>
</gene>
<dbReference type="InterPro" id="IPR039425">
    <property type="entry name" value="RNA_pol_sigma-70-like"/>
</dbReference>
<dbReference type="PANTHER" id="PTHR43133">
    <property type="entry name" value="RNA POLYMERASE ECF-TYPE SIGMA FACTO"/>
    <property type="match status" value="1"/>
</dbReference>
<keyword evidence="4" id="KW-0804">Transcription</keyword>
<dbReference type="Proteomes" id="UP000237662">
    <property type="component" value="Unassembled WGS sequence"/>
</dbReference>
<dbReference type="InterPro" id="IPR007627">
    <property type="entry name" value="RNA_pol_sigma70_r2"/>
</dbReference>
<dbReference type="InterPro" id="IPR014284">
    <property type="entry name" value="RNA_pol_sigma-70_dom"/>
</dbReference>
<keyword evidence="2" id="KW-0805">Transcription regulation</keyword>
<evidence type="ECO:0000256" key="1">
    <source>
        <dbReference type="ARBA" id="ARBA00010641"/>
    </source>
</evidence>
<dbReference type="OrthoDB" id="799938at2"/>
<dbReference type="InterPro" id="IPR013324">
    <property type="entry name" value="RNA_pol_sigma_r3/r4-like"/>
</dbReference>
<comment type="caution">
    <text evidence="7">The sequence shown here is derived from an EMBL/GenBank/DDBJ whole genome shotgun (WGS) entry which is preliminary data.</text>
</comment>
<comment type="similarity">
    <text evidence="1">Belongs to the sigma-70 factor family. ECF subfamily.</text>
</comment>
<feature type="domain" description="RNA polymerase sigma-70 region 2" evidence="5">
    <location>
        <begin position="24"/>
        <end position="90"/>
    </location>
</feature>
<dbReference type="SUPFAM" id="SSF88946">
    <property type="entry name" value="Sigma2 domain of RNA polymerase sigma factors"/>
    <property type="match status" value="1"/>
</dbReference>
<evidence type="ECO:0000313" key="8">
    <source>
        <dbReference type="Proteomes" id="UP000237662"/>
    </source>
</evidence>
<name>A0A2S6I1J7_9BACT</name>
<evidence type="ECO:0000256" key="2">
    <source>
        <dbReference type="ARBA" id="ARBA00023015"/>
    </source>
</evidence>
<dbReference type="EMBL" id="PTJC01000006">
    <property type="protein sequence ID" value="PPK85048.1"/>
    <property type="molecule type" value="Genomic_DNA"/>
</dbReference>
<dbReference type="SUPFAM" id="SSF88659">
    <property type="entry name" value="Sigma3 and sigma4 domains of RNA polymerase sigma factors"/>
    <property type="match status" value="1"/>
</dbReference>
<keyword evidence="8" id="KW-1185">Reference proteome</keyword>
<evidence type="ECO:0000313" key="7">
    <source>
        <dbReference type="EMBL" id="PPK85048.1"/>
    </source>
</evidence>
<evidence type="ECO:0000256" key="3">
    <source>
        <dbReference type="ARBA" id="ARBA00023082"/>
    </source>
</evidence>
<feature type="domain" description="RNA polymerase sigma factor 70 region 4 type 2" evidence="6">
    <location>
        <begin position="122"/>
        <end position="169"/>
    </location>
</feature>
<dbReference type="NCBIfam" id="TIGR02937">
    <property type="entry name" value="sigma70-ECF"/>
    <property type="match status" value="1"/>
</dbReference>
<dbReference type="GO" id="GO:0016987">
    <property type="term" value="F:sigma factor activity"/>
    <property type="evidence" value="ECO:0007669"/>
    <property type="project" value="UniProtKB-KW"/>
</dbReference>
<dbReference type="PANTHER" id="PTHR43133:SF46">
    <property type="entry name" value="RNA POLYMERASE SIGMA-70 FACTOR ECF SUBFAMILY"/>
    <property type="match status" value="1"/>
</dbReference>
<keyword evidence="3" id="KW-0731">Sigma factor</keyword>
<dbReference type="GO" id="GO:0006352">
    <property type="term" value="P:DNA-templated transcription initiation"/>
    <property type="evidence" value="ECO:0007669"/>
    <property type="project" value="InterPro"/>
</dbReference>
<dbReference type="CDD" id="cd06171">
    <property type="entry name" value="Sigma70_r4"/>
    <property type="match status" value="1"/>
</dbReference>
<reference evidence="7 8" key="1">
    <citation type="submission" date="2018-02" db="EMBL/GenBank/DDBJ databases">
        <title>Genomic Encyclopedia of Archaeal and Bacterial Type Strains, Phase II (KMG-II): from individual species to whole genera.</title>
        <authorList>
            <person name="Goeker M."/>
        </authorList>
    </citation>
    <scope>NUCLEOTIDE SEQUENCE [LARGE SCALE GENOMIC DNA]</scope>
    <source>
        <strain evidence="7 8">DSM 29526</strain>
    </source>
</reference>
<dbReference type="Gene3D" id="1.10.1740.10">
    <property type="match status" value="1"/>
</dbReference>
<evidence type="ECO:0000259" key="5">
    <source>
        <dbReference type="Pfam" id="PF04542"/>
    </source>
</evidence>
<evidence type="ECO:0000259" key="6">
    <source>
        <dbReference type="Pfam" id="PF08281"/>
    </source>
</evidence>
<dbReference type="Pfam" id="PF04542">
    <property type="entry name" value="Sigma70_r2"/>
    <property type="match status" value="1"/>
</dbReference>
<proteinExistence type="inferred from homology"/>
<dbReference type="AlphaFoldDB" id="A0A2S6I1J7"/>
<dbReference type="InterPro" id="IPR013325">
    <property type="entry name" value="RNA_pol_sigma_r2"/>
</dbReference>
<sequence>MTLNREAHLARLRGGDPRSFRWIYNQDHAKVYGFCLKLLGSPTAAEEVTSDVFVRLWEKRSIIDPEQPIGPLLFKFTRDYAWNYLKRESRIQTKQAAYRSLQAASATAKVESDLDYEDYLRIAESAIRTLPSRQQEIFRMRYKSGLSNRQIATQLDLSESTVRVQLSRASHYLRELFRANPEMPIYLLSVMYLFC</sequence>
<dbReference type="Gene3D" id="1.10.10.10">
    <property type="entry name" value="Winged helix-like DNA-binding domain superfamily/Winged helix DNA-binding domain"/>
    <property type="match status" value="1"/>
</dbReference>